<protein>
    <submittedName>
        <fullName evidence="2">Uncharacterized protein</fullName>
    </submittedName>
</protein>
<feature type="region of interest" description="Disordered" evidence="1">
    <location>
        <begin position="1"/>
        <end position="75"/>
    </location>
</feature>
<evidence type="ECO:0000256" key="1">
    <source>
        <dbReference type="SAM" id="MobiDB-lite"/>
    </source>
</evidence>
<feature type="compositionally biased region" description="Basic and acidic residues" evidence="1">
    <location>
        <begin position="57"/>
        <end position="67"/>
    </location>
</feature>
<keyword evidence="3" id="KW-1185">Reference proteome</keyword>
<accession>I4EKF7</accession>
<dbReference type="AlphaFoldDB" id="I4EKF7"/>
<comment type="caution">
    <text evidence="2">The sequence shown here is derived from an EMBL/GenBank/DDBJ whole genome shotgun (WGS) entry which is preliminary data.</text>
</comment>
<name>I4EKF7_9BACT</name>
<dbReference type="Proteomes" id="UP000004221">
    <property type="component" value="Unassembled WGS sequence"/>
</dbReference>
<dbReference type="RefSeq" id="WP_008479887.1">
    <property type="nucleotide sequence ID" value="NZ_CAGS01000401.1"/>
</dbReference>
<gene>
    <name evidence="2" type="ORF">NITHO_460005</name>
</gene>
<evidence type="ECO:0000313" key="2">
    <source>
        <dbReference type="EMBL" id="CCF85169.1"/>
    </source>
</evidence>
<proteinExistence type="predicted"/>
<evidence type="ECO:0000313" key="3">
    <source>
        <dbReference type="Proteomes" id="UP000004221"/>
    </source>
</evidence>
<dbReference type="EMBL" id="CAGS01000401">
    <property type="protein sequence ID" value="CCF85169.1"/>
    <property type="molecule type" value="Genomic_DNA"/>
</dbReference>
<sequence length="156" mass="17974">MKKPRLDAFDPKHADKMAESFAHLPPILPTDKREPEEPKAEPHHEDSVQQASPSVQSREKPVQREPKLPMLPEEDGETVLFDLRHTGTEQRSIRFTLAEKRALEDLAMLLEREYGITTDVTHLLRAGAHIILANWQRTDDKRDLSLIVRYLRDGIL</sequence>
<feature type="compositionally biased region" description="Basic and acidic residues" evidence="1">
    <location>
        <begin position="1"/>
        <end position="18"/>
    </location>
</feature>
<organism evidence="2 3">
    <name type="scientific">Nitrolancea hollandica Lb</name>
    <dbReference type="NCBI Taxonomy" id="1129897"/>
    <lineage>
        <taxon>Bacteria</taxon>
        <taxon>Pseudomonadati</taxon>
        <taxon>Thermomicrobiota</taxon>
        <taxon>Thermomicrobia</taxon>
        <taxon>Sphaerobacterales</taxon>
        <taxon>Sphaerobacterineae</taxon>
        <taxon>Sphaerobacteraceae</taxon>
        <taxon>Nitrolancea</taxon>
    </lineage>
</organism>
<reference evidence="2 3" key="1">
    <citation type="journal article" date="2012" name="ISME J.">
        <title>Nitrification expanded: discovery, physiology and genomics of a nitrite-oxidizing bacterium from the phylum Chloroflexi.</title>
        <authorList>
            <person name="Sorokin D.Y."/>
            <person name="Lucker S."/>
            <person name="Vejmelkova D."/>
            <person name="Kostrikina N.A."/>
            <person name="Kleerebezem R."/>
            <person name="Rijpstra W.I."/>
            <person name="Damste J.S."/>
            <person name="Le Paslier D."/>
            <person name="Muyzer G."/>
            <person name="Wagner M."/>
            <person name="van Loosdrecht M.C."/>
            <person name="Daims H."/>
        </authorList>
    </citation>
    <scope>NUCLEOTIDE SEQUENCE [LARGE SCALE GENOMIC DNA]</scope>
    <source>
        <strain evidence="3">none</strain>
    </source>
</reference>
<feature type="compositionally biased region" description="Basic and acidic residues" evidence="1">
    <location>
        <begin position="30"/>
        <end position="47"/>
    </location>
</feature>